<dbReference type="EMBL" id="FJ826514">
    <property type="protein sequence ID" value="ACO58582.1"/>
    <property type="molecule type" value="Genomic_DNA"/>
</dbReference>
<feature type="non-terminal residue" evidence="2">
    <location>
        <position position="148"/>
    </location>
</feature>
<dbReference type="EMBL" id="FJ826515">
    <property type="protein sequence ID" value="ACO58583.1"/>
    <property type="molecule type" value="Genomic_DNA"/>
</dbReference>
<dbReference type="PANTHER" id="PTHR36766">
    <property type="entry name" value="PLANT BROAD-SPECTRUM MILDEW RESISTANCE PROTEIN RPW8"/>
    <property type="match status" value="1"/>
</dbReference>
<dbReference type="Pfam" id="PF00931">
    <property type="entry name" value="NB-ARC"/>
    <property type="match status" value="1"/>
</dbReference>
<dbReference type="SUPFAM" id="SSF52540">
    <property type="entry name" value="P-loop containing nucleoside triphosphate hydrolases"/>
    <property type="match status" value="1"/>
</dbReference>
<reference evidence="2" key="1">
    <citation type="submission" date="2009-03" db="EMBL/GenBank/DDBJ databases">
        <authorList>
            <person name="Rajesh M."/>
            <person name="Sumathi S."/>
            <person name="Jiji G."/>
            <person name="Bobby P."/>
            <person name="Ritto P."/>
            <person name="Lakshmi J."/>
        </authorList>
    </citation>
    <scope>NUCLEOTIDE SEQUENCE</scope>
</reference>
<feature type="domain" description="NB-ARC" evidence="1">
    <location>
        <begin position="36"/>
        <end position="123"/>
    </location>
</feature>
<accession>C1KGC8</accession>
<feature type="non-terminal residue" evidence="2">
    <location>
        <position position="1"/>
    </location>
</feature>
<dbReference type="InterPro" id="IPR002182">
    <property type="entry name" value="NB-ARC"/>
</dbReference>
<evidence type="ECO:0000313" key="3">
    <source>
        <dbReference type="EMBL" id="ACO58583.1"/>
    </source>
</evidence>
<evidence type="ECO:0000313" key="2">
    <source>
        <dbReference type="EMBL" id="ACO58582.1"/>
    </source>
</evidence>
<evidence type="ECO:0000259" key="1">
    <source>
        <dbReference type="Pfam" id="PF00931"/>
    </source>
</evidence>
<proteinExistence type="predicted"/>
<dbReference type="InterPro" id="IPR027417">
    <property type="entry name" value="P-loop_NTPase"/>
</dbReference>
<name>C1KGC8_9LILI</name>
<dbReference type="PANTHER" id="PTHR36766:SF63">
    <property type="entry name" value="NB-ARC DOMAIN-CONTAINING PROTEIN"/>
    <property type="match status" value="1"/>
</dbReference>
<protein>
    <submittedName>
        <fullName evidence="2">NBS-LRR disease resistance protein RGA5-like protein</fullName>
    </submittedName>
    <submittedName>
        <fullName evidence="3">NBS-LRR disease resistance protein RGA6-like protein</fullName>
    </submittedName>
</protein>
<dbReference type="GO" id="GO:0043531">
    <property type="term" value="F:ADP binding"/>
    <property type="evidence" value="ECO:0007669"/>
    <property type="project" value="InterPro"/>
</dbReference>
<organism evidence="2">
    <name type="scientific">Areca catechu</name>
    <name type="common">betel palm</name>
    <dbReference type="NCBI Taxonomy" id="184783"/>
    <lineage>
        <taxon>Eukaryota</taxon>
        <taxon>Viridiplantae</taxon>
        <taxon>Streptophyta</taxon>
        <taxon>Embryophyta</taxon>
        <taxon>Tracheophyta</taxon>
        <taxon>Spermatophyta</taxon>
        <taxon>Magnoliopsida</taxon>
        <taxon>Liliopsida</taxon>
        <taxon>Arecaceae</taxon>
        <taxon>Arecoideae</taxon>
        <taxon>Areceae</taxon>
        <taxon>Arecinae</taxon>
        <taxon>Areca</taxon>
    </lineage>
</organism>
<dbReference type="AlphaFoldDB" id="C1KGC8"/>
<sequence>GGVGKTTLVDKVYRSMEKKFECAGQIPISQTYNKAELVGRVNELLFRNGRYLIVLDDDVWDLTAFNDINGALVDYNNGSRIIITTRSAEVASVADDGRQLKLEGLESTEARALFCDRAFRKNEERRCPQELEDLVQDFLSRCGGVPLA</sequence>
<dbReference type="Gene3D" id="3.40.50.300">
    <property type="entry name" value="P-loop containing nucleotide triphosphate hydrolases"/>
    <property type="match status" value="1"/>
</dbReference>